<proteinExistence type="predicted"/>
<comment type="caution">
    <text evidence="2">The sequence shown here is derived from an EMBL/GenBank/DDBJ whole genome shotgun (WGS) entry which is preliminary data.</text>
</comment>
<dbReference type="InterPro" id="IPR047650">
    <property type="entry name" value="Transpos_IS110"/>
</dbReference>
<dbReference type="Pfam" id="PF02371">
    <property type="entry name" value="Transposase_20"/>
    <property type="match status" value="1"/>
</dbReference>
<keyword evidence="3" id="KW-1185">Reference proteome</keyword>
<accession>A0ABN2NAK6</accession>
<evidence type="ECO:0000313" key="2">
    <source>
        <dbReference type="EMBL" id="GAA1860253.1"/>
    </source>
</evidence>
<dbReference type="EMBL" id="BAAAQK010000018">
    <property type="protein sequence ID" value="GAA1860253.1"/>
    <property type="molecule type" value="Genomic_DNA"/>
</dbReference>
<dbReference type="PANTHER" id="PTHR33055">
    <property type="entry name" value="TRANSPOSASE FOR INSERTION SEQUENCE ELEMENT IS1111A"/>
    <property type="match status" value="1"/>
</dbReference>
<organism evidence="2 3">
    <name type="scientific">Pseudonocardia ailaonensis</name>
    <dbReference type="NCBI Taxonomy" id="367279"/>
    <lineage>
        <taxon>Bacteria</taxon>
        <taxon>Bacillati</taxon>
        <taxon>Actinomycetota</taxon>
        <taxon>Actinomycetes</taxon>
        <taxon>Pseudonocardiales</taxon>
        <taxon>Pseudonocardiaceae</taxon>
        <taxon>Pseudonocardia</taxon>
    </lineage>
</organism>
<sequence length="178" mass="19284">MITTIASWRTTTAGTATARAVCRGEAIRLARRVRALDTELATNHAALTAAVSAQAPQLLEVRGVGPVVAAVVLQAWSHPGRVRSEAAFAALAGVAPLQASSGNTRRHRLNRGGDRRLNRALYTIALTSLGHDPRTRAYRARRAAEGATKREIIRILKRYISRELFRLLAATQISPMTT</sequence>
<reference evidence="2 3" key="1">
    <citation type="journal article" date="2019" name="Int. J. Syst. Evol. Microbiol.">
        <title>The Global Catalogue of Microorganisms (GCM) 10K type strain sequencing project: providing services to taxonomists for standard genome sequencing and annotation.</title>
        <authorList>
            <consortium name="The Broad Institute Genomics Platform"/>
            <consortium name="The Broad Institute Genome Sequencing Center for Infectious Disease"/>
            <person name="Wu L."/>
            <person name="Ma J."/>
        </authorList>
    </citation>
    <scope>NUCLEOTIDE SEQUENCE [LARGE SCALE GENOMIC DNA]</scope>
    <source>
        <strain evidence="2 3">JCM 16009</strain>
    </source>
</reference>
<evidence type="ECO:0000313" key="3">
    <source>
        <dbReference type="Proteomes" id="UP001500449"/>
    </source>
</evidence>
<dbReference type="InterPro" id="IPR003346">
    <property type="entry name" value="Transposase_20"/>
</dbReference>
<dbReference type="RefSeq" id="WP_344420545.1">
    <property type="nucleotide sequence ID" value="NZ_BAAAQK010000018.1"/>
</dbReference>
<protein>
    <recommendedName>
        <fullName evidence="1">Transposase IS116/IS110/IS902 C-terminal domain-containing protein</fullName>
    </recommendedName>
</protein>
<dbReference type="PANTHER" id="PTHR33055:SF16">
    <property type="entry name" value="TRANSPOSASE FOR INSERTION SEQUENCE ELEMENT IS1547"/>
    <property type="match status" value="1"/>
</dbReference>
<gene>
    <name evidence="2" type="ORF">GCM10009836_45500</name>
</gene>
<feature type="domain" description="Transposase IS116/IS110/IS902 C-terminal" evidence="1">
    <location>
        <begin position="57"/>
        <end position="138"/>
    </location>
</feature>
<name>A0ABN2NAK6_9PSEU</name>
<evidence type="ECO:0000259" key="1">
    <source>
        <dbReference type="Pfam" id="PF02371"/>
    </source>
</evidence>
<dbReference type="Proteomes" id="UP001500449">
    <property type="component" value="Unassembled WGS sequence"/>
</dbReference>